<protein>
    <recommendedName>
        <fullName evidence="22">Diacylglycerol kinase</fullName>
    </recommendedName>
</protein>
<dbReference type="Gene3D" id="1.10.287.3610">
    <property type="match status" value="1"/>
</dbReference>
<comment type="similarity">
    <text evidence="2">Belongs to the bacterial diacylglycerol kinase family.</text>
</comment>
<dbReference type="AlphaFoldDB" id="A0A0B7ML45"/>
<keyword evidence="6 19" id="KW-0812">Transmembrane</keyword>
<dbReference type="GO" id="GO:0016301">
    <property type="term" value="F:kinase activity"/>
    <property type="evidence" value="ECO:0007669"/>
    <property type="project" value="UniProtKB-KW"/>
</dbReference>
<evidence type="ECO:0008006" key="22">
    <source>
        <dbReference type="Google" id="ProtNLM"/>
    </source>
</evidence>
<keyword evidence="7 17" id="KW-0547">Nucleotide-binding</keyword>
<dbReference type="EMBL" id="CDRZ01000223">
    <property type="protein sequence ID" value="CEO88923.1"/>
    <property type="molecule type" value="Genomic_DNA"/>
</dbReference>
<evidence type="ECO:0000256" key="14">
    <source>
        <dbReference type="ARBA" id="ARBA00023264"/>
    </source>
</evidence>
<dbReference type="PANTHER" id="PTHR34299:SF1">
    <property type="entry name" value="DIACYLGLYCEROL KINASE"/>
    <property type="match status" value="1"/>
</dbReference>
<evidence type="ECO:0000256" key="17">
    <source>
        <dbReference type="PIRSR" id="PIRSR600829-3"/>
    </source>
</evidence>
<dbReference type="InterPro" id="IPR033717">
    <property type="entry name" value="UDPK"/>
</dbReference>
<dbReference type="Pfam" id="PF01219">
    <property type="entry name" value="DAGK_prokar"/>
    <property type="match status" value="1"/>
</dbReference>
<evidence type="ECO:0000256" key="16">
    <source>
        <dbReference type="PIRSR" id="PIRSR600829-2"/>
    </source>
</evidence>
<keyword evidence="18" id="KW-0479">Metal-binding</keyword>
<evidence type="ECO:0000256" key="9">
    <source>
        <dbReference type="ARBA" id="ARBA00022840"/>
    </source>
</evidence>
<dbReference type="RefSeq" id="WP_044664978.1">
    <property type="nucleotide sequence ID" value="NZ_CDRZ01000223.1"/>
</dbReference>
<feature type="active site" description="Proton acceptor" evidence="15">
    <location>
        <position position="65"/>
    </location>
</feature>
<evidence type="ECO:0000256" key="2">
    <source>
        <dbReference type="ARBA" id="ARBA00005967"/>
    </source>
</evidence>
<dbReference type="Proteomes" id="UP000046155">
    <property type="component" value="Unassembled WGS sequence"/>
</dbReference>
<keyword evidence="18" id="KW-0460">Magnesium</keyword>
<evidence type="ECO:0000256" key="4">
    <source>
        <dbReference type="ARBA" id="ARBA00022516"/>
    </source>
</evidence>
<comment type="subcellular location">
    <subcellularLocation>
        <location evidence="1">Cell membrane</location>
        <topology evidence="1">Multi-pass membrane protein</topology>
    </subcellularLocation>
</comment>
<dbReference type="PANTHER" id="PTHR34299">
    <property type="entry name" value="DIACYLGLYCEROL KINASE"/>
    <property type="match status" value="1"/>
</dbReference>
<feature type="binding site" evidence="18">
    <location>
        <position position="72"/>
    </location>
    <ligand>
        <name>a divalent metal cation</name>
        <dbReference type="ChEBI" id="CHEBI:60240"/>
    </ligand>
</feature>
<feature type="binding site" evidence="16">
    <location>
        <position position="5"/>
    </location>
    <ligand>
        <name>substrate</name>
    </ligand>
</feature>
<feature type="binding site" evidence="17">
    <location>
        <position position="72"/>
    </location>
    <ligand>
        <name>ATP</name>
        <dbReference type="ChEBI" id="CHEBI:30616"/>
    </ligand>
</feature>
<organism evidence="20 21">
    <name type="scientific">Syntrophaceticus schinkii</name>
    <dbReference type="NCBI Taxonomy" id="499207"/>
    <lineage>
        <taxon>Bacteria</taxon>
        <taxon>Bacillati</taxon>
        <taxon>Bacillota</taxon>
        <taxon>Clostridia</taxon>
        <taxon>Thermoanaerobacterales</taxon>
        <taxon>Thermoanaerobacterales Family III. Incertae Sedis</taxon>
        <taxon>Syntrophaceticus</taxon>
    </lineage>
</organism>
<evidence type="ECO:0000313" key="20">
    <source>
        <dbReference type="EMBL" id="CEO88923.1"/>
    </source>
</evidence>
<dbReference type="GO" id="GO:0008654">
    <property type="term" value="P:phospholipid biosynthetic process"/>
    <property type="evidence" value="ECO:0007669"/>
    <property type="project" value="UniProtKB-KW"/>
</dbReference>
<evidence type="ECO:0000256" key="19">
    <source>
        <dbReference type="SAM" id="Phobius"/>
    </source>
</evidence>
<evidence type="ECO:0000256" key="7">
    <source>
        <dbReference type="ARBA" id="ARBA00022741"/>
    </source>
</evidence>
<dbReference type="InterPro" id="IPR000829">
    <property type="entry name" value="DAGK"/>
</dbReference>
<keyword evidence="4" id="KW-0444">Lipid biosynthesis</keyword>
<evidence type="ECO:0000256" key="5">
    <source>
        <dbReference type="ARBA" id="ARBA00022679"/>
    </source>
</evidence>
<dbReference type="CDD" id="cd14265">
    <property type="entry name" value="UDPK_IM_like"/>
    <property type="match status" value="1"/>
</dbReference>
<dbReference type="GO" id="GO:0046872">
    <property type="term" value="F:metal ion binding"/>
    <property type="evidence" value="ECO:0007669"/>
    <property type="project" value="UniProtKB-KW"/>
</dbReference>
<keyword evidence="11" id="KW-0443">Lipid metabolism</keyword>
<reference evidence="21" key="1">
    <citation type="submission" date="2015-01" db="EMBL/GenBank/DDBJ databases">
        <authorList>
            <person name="Manzoor Shahid"/>
            <person name="Zubair Saima"/>
        </authorList>
    </citation>
    <scope>NUCLEOTIDE SEQUENCE [LARGE SCALE GENOMIC DNA]</scope>
    <source>
        <strain evidence="21">Sp3</strain>
    </source>
</reference>
<keyword evidence="12 19" id="KW-0472">Membrane</keyword>
<sequence>MGERRFKESFRDAWAGISYSILTQRNMKIHLAAAVFVLLVSKLLRLNRLELALVVFAITLVLVAEMFNTAVEKTVDLYINTYHPGARLAKHIAAGAVLAAAINAVIIGLIVFIPHLVGSGLSNLLSVSGNLMSVILRL</sequence>
<keyword evidence="10 19" id="KW-1133">Transmembrane helix</keyword>
<feature type="binding site" evidence="16">
    <location>
        <position position="65"/>
    </location>
    <ligand>
        <name>substrate</name>
    </ligand>
</feature>
<name>A0A0B7ML45_9FIRM</name>
<evidence type="ECO:0000256" key="12">
    <source>
        <dbReference type="ARBA" id="ARBA00023136"/>
    </source>
</evidence>
<proteinExistence type="inferred from homology"/>
<evidence type="ECO:0000256" key="10">
    <source>
        <dbReference type="ARBA" id="ARBA00022989"/>
    </source>
</evidence>
<comment type="cofactor">
    <cofactor evidence="18">
        <name>Mg(2+)</name>
        <dbReference type="ChEBI" id="CHEBI:18420"/>
    </cofactor>
    <text evidence="18">Mn(2+), Zn(2+), Cd(2+) and Co(2+) support activity to lesser extents.</text>
</comment>
<dbReference type="InterPro" id="IPR036945">
    <property type="entry name" value="DAGK_sf"/>
</dbReference>
<keyword evidence="21" id="KW-1185">Reference proteome</keyword>
<keyword evidence="5" id="KW-0808">Transferase</keyword>
<feature type="binding site" evidence="17">
    <location>
        <position position="5"/>
    </location>
    <ligand>
        <name>ATP</name>
        <dbReference type="ChEBI" id="CHEBI:30616"/>
    </ligand>
</feature>
<accession>A0A0B7ML45</accession>
<feature type="transmembrane region" description="Helical" evidence="19">
    <location>
        <begin position="92"/>
        <end position="117"/>
    </location>
</feature>
<evidence type="ECO:0000256" key="6">
    <source>
        <dbReference type="ARBA" id="ARBA00022692"/>
    </source>
</evidence>
<keyword evidence="9 17" id="KW-0067">ATP-binding</keyword>
<gene>
    <name evidence="20" type="ORF">SSCH_30027</name>
</gene>
<keyword evidence="8" id="KW-0418">Kinase</keyword>
<evidence type="ECO:0000313" key="21">
    <source>
        <dbReference type="Proteomes" id="UP000046155"/>
    </source>
</evidence>
<dbReference type="GO" id="GO:0005524">
    <property type="term" value="F:ATP binding"/>
    <property type="evidence" value="ECO:0007669"/>
    <property type="project" value="UniProtKB-KW"/>
</dbReference>
<evidence type="ECO:0000256" key="15">
    <source>
        <dbReference type="PIRSR" id="PIRSR600829-1"/>
    </source>
</evidence>
<keyword evidence="14" id="KW-1208">Phospholipid metabolism</keyword>
<evidence type="ECO:0000256" key="3">
    <source>
        <dbReference type="ARBA" id="ARBA00022475"/>
    </source>
</evidence>
<evidence type="ECO:0000256" key="1">
    <source>
        <dbReference type="ARBA" id="ARBA00004651"/>
    </source>
</evidence>
<keyword evidence="3" id="KW-1003">Cell membrane</keyword>
<feature type="transmembrane region" description="Helical" evidence="19">
    <location>
        <begin position="51"/>
        <end position="71"/>
    </location>
</feature>
<keyword evidence="13" id="KW-0594">Phospholipid biosynthesis</keyword>
<evidence type="ECO:0000256" key="11">
    <source>
        <dbReference type="ARBA" id="ARBA00023098"/>
    </source>
</evidence>
<evidence type="ECO:0000256" key="18">
    <source>
        <dbReference type="PIRSR" id="PIRSR600829-4"/>
    </source>
</evidence>
<evidence type="ECO:0000256" key="13">
    <source>
        <dbReference type="ARBA" id="ARBA00023209"/>
    </source>
</evidence>
<evidence type="ECO:0000256" key="8">
    <source>
        <dbReference type="ARBA" id="ARBA00022777"/>
    </source>
</evidence>
<dbReference type="GO" id="GO:0005886">
    <property type="term" value="C:plasma membrane"/>
    <property type="evidence" value="ECO:0007669"/>
    <property type="project" value="UniProtKB-SubCell"/>
</dbReference>